<dbReference type="PROSITE" id="PS51675">
    <property type="entry name" value="SAM_MT_TRM10"/>
    <property type="match status" value="1"/>
</dbReference>
<dbReference type="GO" id="GO:0002939">
    <property type="term" value="P:tRNA N1-guanine methylation"/>
    <property type="evidence" value="ECO:0007669"/>
    <property type="project" value="TreeGrafter"/>
</dbReference>
<evidence type="ECO:0000256" key="9">
    <source>
        <dbReference type="SAM" id="MobiDB-lite"/>
    </source>
</evidence>
<keyword evidence="4 11" id="KW-0808">Transferase</keyword>
<comment type="caution">
    <text evidence="11">The sequence shown here is derived from an EMBL/GenBank/DDBJ whole genome shotgun (WGS) entry which is preliminary data.</text>
</comment>
<gene>
    <name evidence="11" type="primary">TRM10</name>
    <name evidence="11" type="ORF">N0V93_008486</name>
</gene>
<feature type="region of interest" description="Disordered" evidence="9">
    <location>
        <begin position="1"/>
        <end position="141"/>
    </location>
</feature>
<feature type="region of interest" description="Disordered" evidence="9">
    <location>
        <begin position="266"/>
        <end position="321"/>
    </location>
</feature>
<dbReference type="OrthoDB" id="278300at2759"/>
<accession>A0A9W8YN27</accession>
<evidence type="ECO:0000256" key="2">
    <source>
        <dbReference type="ARBA" id="ARBA00020451"/>
    </source>
</evidence>
<evidence type="ECO:0000256" key="4">
    <source>
        <dbReference type="ARBA" id="ARBA00022679"/>
    </source>
</evidence>
<reference evidence="11" key="1">
    <citation type="submission" date="2022-10" db="EMBL/GenBank/DDBJ databases">
        <title>Tapping the CABI collections for fungal endophytes: first genome assemblies for Collariella, Neodidymelliopsis, Ascochyta clinopodiicola, Didymella pomorum, Didymosphaeria variabile, Neocosmospora piperis and Neocucurbitaria cava.</title>
        <authorList>
            <person name="Hill R."/>
        </authorList>
    </citation>
    <scope>NUCLEOTIDE SEQUENCE</scope>
    <source>
        <strain evidence="11">IMI 355082</strain>
    </source>
</reference>
<feature type="compositionally biased region" description="Basic and acidic residues" evidence="9">
    <location>
        <begin position="436"/>
        <end position="447"/>
    </location>
</feature>
<evidence type="ECO:0000256" key="1">
    <source>
        <dbReference type="ARBA" id="ARBA00012797"/>
    </source>
</evidence>
<dbReference type="InterPro" id="IPR038459">
    <property type="entry name" value="MT_TRM10-typ_sf"/>
</dbReference>
<evidence type="ECO:0000256" key="8">
    <source>
        <dbReference type="ARBA" id="ARBA00048434"/>
    </source>
</evidence>
<dbReference type="GO" id="GO:0052905">
    <property type="term" value="F:tRNA (guanosine(9)-N1)-methyltransferase activity"/>
    <property type="evidence" value="ECO:0007669"/>
    <property type="project" value="UniProtKB-EC"/>
</dbReference>
<dbReference type="PANTHER" id="PTHR13563">
    <property type="entry name" value="TRNA (GUANINE-9-) METHYLTRANSFERASE"/>
    <property type="match status" value="1"/>
</dbReference>
<dbReference type="PANTHER" id="PTHR13563:SF13">
    <property type="entry name" value="TRNA METHYLTRANSFERASE 10 HOMOLOG A"/>
    <property type="match status" value="1"/>
</dbReference>
<dbReference type="GO" id="GO:0005634">
    <property type="term" value="C:nucleus"/>
    <property type="evidence" value="ECO:0007669"/>
    <property type="project" value="TreeGrafter"/>
</dbReference>
<sequence length="468" mass="52059">MEIAEGISDAAPISAEVAAQDASIEATNEDASSRKRAREADDEEAPSKNETLPDHLQDVNPNKRSRNDGDSVDENSESSPAGVISAAADNPEEDATKLSKNQLRKQRRQQRMEERKENRKQQRKDKRHEKSARKREEREVKAEELAQALGIDKEDALRRVGQQEHQKNKKTTHGHRPVPVAIIIDCDFEKYMRENELVSLAGQITRSYSMNRMGTYMAHLVVSSWGGKLKERFETVLKSHHHQWKGVTFVEGDFVEGGKKAWDIMNSSKGEKSCPALGGEPENNQTEESLKEDGNPASSVAGENPEPSEQPPAPGFSSDSIVYLSADSPHTLEKLEPNTSYVIGGLVDRNREKNLCQRRAEEKGIRTAKLPIGEYLQMSSRKVLATNHVVEIMSKWLETGDWAQAFMEVIPKRKGGELKGAGADDKDEDDKDEEDVTAKEGVDHEMVDAGVDIKNGEKQENGVAETKA</sequence>
<keyword evidence="5" id="KW-0949">S-adenosyl-L-methionine</keyword>
<evidence type="ECO:0000313" key="12">
    <source>
        <dbReference type="Proteomes" id="UP001140453"/>
    </source>
</evidence>
<evidence type="ECO:0000256" key="3">
    <source>
        <dbReference type="ARBA" id="ARBA00022603"/>
    </source>
</evidence>
<dbReference type="InterPro" id="IPR028564">
    <property type="entry name" value="MT_TRM10-typ"/>
</dbReference>
<feature type="compositionally biased region" description="Basic and acidic residues" evidence="9">
    <location>
        <begin position="110"/>
        <end position="120"/>
    </location>
</feature>
<feature type="region of interest" description="Disordered" evidence="9">
    <location>
        <begin position="413"/>
        <end position="468"/>
    </location>
</feature>
<organism evidence="11 12">
    <name type="scientific">Gnomoniopsis smithogilvyi</name>
    <dbReference type="NCBI Taxonomy" id="1191159"/>
    <lineage>
        <taxon>Eukaryota</taxon>
        <taxon>Fungi</taxon>
        <taxon>Dikarya</taxon>
        <taxon>Ascomycota</taxon>
        <taxon>Pezizomycotina</taxon>
        <taxon>Sordariomycetes</taxon>
        <taxon>Sordariomycetidae</taxon>
        <taxon>Diaporthales</taxon>
        <taxon>Gnomoniaceae</taxon>
        <taxon>Gnomoniopsis</taxon>
    </lineage>
</organism>
<feature type="compositionally biased region" description="Basic and acidic residues" evidence="9">
    <location>
        <begin position="154"/>
        <end position="166"/>
    </location>
</feature>
<keyword evidence="3 11" id="KW-0489">Methyltransferase</keyword>
<feature type="compositionally biased region" description="Basic residues" evidence="9">
    <location>
        <begin position="121"/>
        <end position="133"/>
    </location>
</feature>
<evidence type="ECO:0000256" key="5">
    <source>
        <dbReference type="ARBA" id="ARBA00022691"/>
    </source>
</evidence>
<dbReference type="CDD" id="cd18089">
    <property type="entry name" value="SPOUT_Trm10-like"/>
    <property type="match status" value="1"/>
</dbReference>
<dbReference type="GO" id="GO:0000049">
    <property type="term" value="F:tRNA binding"/>
    <property type="evidence" value="ECO:0007669"/>
    <property type="project" value="TreeGrafter"/>
</dbReference>
<feature type="region of interest" description="Disordered" evidence="9">
    <location>
        <begin position="154"/>
        <end position="174"/>
    </location>
</feature>
<keyword evidence="12" id="KW-1185">Reference proteome</keyword>
<feature type="compositionally biased region" description="Basic and acidic residues" evidence="9">
    <location>
        <begin position="45"/>
        <end position="57"/>
    </location>
</feature>
<protein>
    <recommendedName>
        <fullName evidence="2">tRNA (guanine(9)-N1)-methyltransferase</fullName>
        <ecNumber evidence="1">2.1.1.221</ecNumber>
    </recommendedName>
    <alternativeName>
        <fullName evidence="7">tRNA methyltransferase 10</fullName>
    </alternativeName>
    <alternativeName>
        <fullName evidence="6">tRNA(m1G9)-methyltransferase</fullName>
    </alternativeName>
</protein>
<comment type="catalytic activity">
    <reaction evidence="8">
        <text>guanosine(9) in tRNA + S-adenosyl-L-methionine = N(1)-methylguanosine(9) in tRNA + S-adenosyl-L-homocysteine + H(+)</text>
        <dbReference type="Rhea" id="RHEA:43156"/>
        <dbReference type="Rhea" id="RHEA-COMP:10367"/>
        <dbReference type="Rhea" id="RHEA-COMP:10368"/>
        <dbReference type="ChEBI" id="CHEBI:15378"/>
        <dbReference type="ChEBI" id="CHEBI:57856"/>
        <dbReference type="ChEBI" id="CHEBI:59789"/>
        <dbReference type="ChEBI" id="CHEBI:73542"/>
        <dbReference type="ChEBI" id="CHEBI:74269"/>
        <dbReference type="EC" id="2.1.1.221"/>
    </reaction>
</comment>
<evidence type="ECO:0000256" key="6">
    <source>
        <dbReference type="ARBA" id="ARBA00031792"/>
    </source>
</evidence>
<feature type="compositionally biased region" description="Basic and acidic residues" evidence="9">
    <location>
        <begin position="454"/>
        <end position="468"/>
    </location>
</feature>
<dbReference type="Proteomes" id="UP001140453">
    <property type="component" value="Unassembled WGS sequence"/>
</dbReference>
<feature type="compositionally biased region" description="Acidic residues" evidence="9">
    <location>
        <begin position="425"/>
        <end position="435"/>
    </location>
</feature>
<dbReference type="InterPro" id="IPR007356">
    <property type="entry name" value="tRNA_m1G_MeTrfase_euk"/>
</dbReference>
<evidence type="ECO:0000259" key="10">
    <source>
        <dbReference type="PROSITE" id="PS51675"/>
    </source>
</evidence>
<feature type="domain" description="SAM-dependent MTase TRM10-type" evidence="10">
    <location>
        <begin position="167"/>
        <end position="417"/>
    </location>
</feature>
<proteinExistence type="predicted"/>
<dbReference type="AlphaFoldDB" id="A0A9W8YN27"/>
<dbReference type="Gene3D" id="3.40.1280.30">
    <property type="match status" value="1"/>
</dbReference>
<dbReference type="EC" id="2.1.1.221" evidence="1"/>
<evidence type="ECO:0000256" key="7">
    <source>
        <dbReference type="ARBA" id="ARBA00032166"/>
    </source>
</evidence>
<evidence type="ECO:0000313" key="11">
    <source>
        <dbReference type="EMBL" id="KAJ4387883.1"/>
    </source>
</evidence>
<dbReference type="EMBL" id="JAPEVB010000005">
    <property type="protein sequence ID" value="KAJ4387883.1"/>
    <property type="molecule type" value="Genomic_DNA"/>
</dbReference>
<name>A0A9W8YN27_9PEZI</name>